<dbReference type="SUPFAM" id="SSF56235">
    <property type="entry name" value="N-terminal nucleophile aminohydrolases (Ntn hydrolases)"/>
    <property type="match status" value="1"/>
</dbReference>
<protein>
    <recommendedName>
        <fullName evidence="3">N-terminal nucleophile aminohydrolase</fullName>
    </recommendedName>
</protein>
<dbReference type="InterPro" id="IPR000246">
    <property type="entry name" value="Peptidase_T2"/>
</dbReference>
<reference evidence="1 2" key="1">
    <citation type="submission" date="2024-01" db="EMBL/GenBank/DDBJ databases">
        <title>A draft genome for the cacao thread blight pathogen Marasmiellus scandens.</title>
        <authorList>
            <person name="Baruah I.K."/>
            <person name="Leung J."/>
            <person name="Bukari Y."/>
            <person name="Amoako-Attah I."/>
            <person name="Meinhardt L.W."/>
            <person name="Bailey B.A."/>
            <person name="Cohen S.P."/>
        </authorList>
    </citation>
    <scope>NUCLEOTIDE SEQUENCE [LARGE SCALE GENOMIC DNA]</scope>
    <source>
        <strain evidence="1 2">GH-19</strain>
    </source>
</reference>
<dbReference type="CDD" id="cd04514">
    <property type="entry name" value="Taspase1_like"/>
    <property type="match status" value="1"/>
</dbReference>
<dbReference type="PANTHER" id="PTHR10188:SF8">
    <property type="entry name" value="THREONINE ASPARTASE 1"/>
    <property type="match status" value="1"/>
</dbReference>
<comment type="caution">
    <text evidence="1">The sequence shown here is derived from an EMBL/GenBank/DDBJ whole genome shotgun (WGS) entry which is preliminary data.</text>
</comment>
<organism evidence="1 2">
    <name type="scientific">Marasmiellus scandens</name>
    <dbReference type="NCBI Taxonomy" id="2682957"/>
    <lineage>
        <taxon>Eukaryota</taxon>
        <taxon>Fungi</taxon>
        <taxon>Dikarya</taxon>
        <taxon>Basidiomycota</taxon>
        <taxon>Agaricomycotina</taxon>
        <taxon>Agaricomycetes</taxon>
        <taxon>Agaricomycetidae</taxon>
        <taxon>Agaricales</taxon>
        <taxon>Marasmiineae</taxon>
        <taxon>Omphalotaceae</taxon>
        <taxon>Marasmiellus</taxon>
    </lineage>
</organism>
<name>A0ABR1K570_9AGAR</name>
<accession>A0ABR1K570</accession>
<dbReference type="Gene3D" id="3.60.20.30">
    <property type="entry name" value="(Glycosyl)asparaginase"/>
    <property type="match status" value="1"/>
</dbReference>
<dbReference type="Pfam" id="PF01112">
    <property type="entry name" value="Asparaginase_2"/>
    <property type="match status" value="1"/>
</dbReference>
<evidence type="ECO:0000313" key="1">
    <source>
        <dbReference type="EMBL" id="KAK7472695.1"/>
    </source>
</evidence>
<proteinExistence type="predicted"/>
<dbReference type="PANTHER" id="PTHR10188">
    <property type="entry name" value="L-ASPARAGINASE"/>
    <property type="match status" value="1"/>
</dbReference>
<evidence type="ECO:0008006" key="3">
    <source>
        <dbReference type="Google" id="ProtNLM"/>
    </source>
</evidence>
<dbReference type="EMBL" id="JBANRG010000001">
    <property type="protein sequence ID" value="KAK7472695.1"/>
    <property type="molecule type" value="Genomic_DNA"/>
</dbReference>
<gene>
    <name evidence="1" type="ORF">VKT23_000806</name>
</gene>
<dbReference type="InterPro" id="IPR037464">
    <property type="entry name" value="Taspase1"/>
</dbReference>
<dbReference type="Proteomes" id="UP001498398">
    <property type="component" value="Unassembled WGS sequence"/>
</dbReference>
<evidence type="ECO:0000313" key="2">
    <source>
        <dbReference type="Proteomes" id="UP001498398"/>
    </source>
</evidence>
<keyword evidence="2" id="KW-1185">Reference proteome</keyword>
<sequence length="343" mass="36407">MTAPTFVAVHAGAGYHSLISEDQVKKSLRLACRRALSTPHATTPLDLVEEAISALEDDPSLNAGYGSNLTLDGTVECDAALMDGSGHFGSVGATPGIKNPIKLARTVLEYSQVSDPLGRVPPLTLVSEGARAFAQKHSIPLVPPESLVSERARQRWQHWKQKLESTNSDKDGFHDVQDTVGAVVSFNGHMSAGVSSGGLLLKYPGRIGEAAVYGAGCWAQPGMACSISGTGEYITRANLARTLGIALTADDVDPHEALERALAREFWESSRSSGEPSPNAGILLMTASSEARARLWCAFTTPTMAIAYASSTNPKPKVLILRRPQQHAGSGDQARIFLTAFAM</sequence>
<dbReference type="InterPro" id="IPR029055">
    <property type="entry name" value="Ntn_hydrolases_N"/>
</dbReference>